<gene>
    <name evidence="1" type="ORF">FA95DRAFT_1489706</name>
</gene>
<keyword evidence="2" id="KW-1185">Reference proteome</keyword>
<proteinExistence type="predicted"/>
<evidence type="ECO:0000313" key="2">
    <source>
        <dbReference type="Proteomes" id="UP000814033"/>
    </source>
</evidence>
<reference evidence="1" key="1">
    <citation type="submission" date="2021-02" db="EMBL/GenBank/DDBJ databases">
        <authorList>
            <consortium name="DOE Joint Genome Institute"/>
            <person name="Ahrendt S."/>
            <person name="Looney B.P."/>
            <person name="Miyauchi S."/>
            <person name="Morin E."/>
            <person name="Drula E."/>
            <person name="Courty P.E."/>
            <person name="Chicoki N."/>
            <person name="Fauchery L."/>
            <person name="Kohler A."/>
            <person name="Kuo A."/>
            <person name="Labutti K."/>
            <person name="Pangilinan J."/>
            <person name="Lipzen A."/>
            <person name="Riley R."/>
            <person name="Andreopoulos W."/>
            <person name="He G."/>
            <person name="Johnson J."/>
            <person name="Barry K.W."/>
            <person name="Grigoriev I.V."/>
            <person name="Nagy L."/>
            <person name="Hibbett D."/>
            <person name="Henrissat B."/>
            <person name="Matheny P.B."/>
            <person name="Labbe J."/>
            <person name="Martin F."/>
        </authorList>
    </citation>
    <scope>NUCLEOTIDE SEQUENCE</scope>
    <source>
        <strain evidence="1">FP105234-sp</strain>
    </source>
</reference>
<dbReference type="Proteomes" id="UP000814033">
    <property type="component" value="Unassembled WGS sequence"/>
</dbReference>
<sequence>MVTCAERREDREAFLRGKSFLAFCEFWLAYAKAAGDMPSLDKVVCIMKRMQSSSAALLLGDGGENKLSEAMATMKLTDGLRPSHADGPGSSRSADISAMRTLYASLTQMAVLLGGLESYEGTSGSEDELGARLSDASSALKQCRTFGEPNSSSDDDYARVHGKMRRAVERLQRATVKIIDVARQKKHVQTVLTEAAHTLEAAVSVSLILAQGTNSDDFTSLLDALFVLSRVTLLPSDPTSVDATYSLLSRAATVLNLDLSTVNHRQQRLDRPAVLEEATFANFLRCISGALHTIGGTLYQAGKYGSAIRFLRPGCVIGGLALQVGKAAGSLAAESSSDSDVGTQAEAWKQLDSQLNRRWELLGVCYSKIGDRKLAYGAFIDSVASYPFEQSVVQAIRTVGPRQAFETSPALKQLGTIVDRITYMAACELMQSPQDSSLKRVCNTLNVDVHSKTPEEDCRCIIGALLERQVDCLEGALWKDGVAMAVEALLADILSIYDAGSRPVRRATVVLRALEFAYYAGKDGESTDFGDAEDVEILLTSKTLGLDISLANTVPHLQVAAHLWTALHAHRRQHPDDAIGHVQEACRLLKLLLSPPAEASPAAKKPPPRSATLVRMGKGKAPAVRAGTIARQQVPKTPRKAAVKLRLSKGILVSSELTSTATKMGTFRIRAVPENTQGIWRKCARFGHLDKTVVSLLGQSSLKVQLLRLVRQLCDRAPGYPRDEFIQSCTDLAHEYVKLGKIKKAAGLYNRALASMRSSPISDEVQIMFLLRYTESLAVVGDIDQSEVIYTEALGVSNAMSIEDKALPTSERIRLRAGRLRRAALAARAFAEIQSSKDEPTASVSGLLQSLRLWNRAISTLSRLEAAAASSTKSGSDFPNPFQASSNSSSPSKGGTPAPELAVATVLMQPRASMSGIEWQIAEGLLTTLLCLGQAYFCRGSVREAEYFTQQAEALGISFNAPALVGRALAMKAEINLYLGQLDVGHDSLTAAANALQKVTGPETADLRRLHGEHSQLNQEEADARSHFSEAVNLLEELDKIMAVVDAVGPRRSSLLPGTLSSKGGSDALVPTLLSSLLRHQIWLLRSEPNEEYHALLERLLALPSSAISKAEEHALLGRLALHSVYGRFREDMFLNSLTESVISLPMGMSGDMSAAKSTSSQDILRTLGEAEKLFRASLASLGHSGSVSQVRRSAVSLASIRAFQFSLGRQSPESAVFISNLLDIMGAITLRRELLDVIPNKFPAIQDLDDLRWPALSQDTSIQVPVRKCKVLASPFDSDEEEDPVAGDDGIAAYWESLRKKYHDQTFDFATLTRSKADCLPERWTVINVCVTEDKGSLMISRQRPRKAPLVFCLPLRDRQESDDDEHLTFEDALAELKEIVRLSDEGTKKAVDVKKHDQEARAAWWADRMALDKRLQELLDSIEFCWLGAFKTIFSPPVEVPPTLLADLRSRLDKIFKRSLVTQDKKQKTRMRLEDTLLECLSTLSPKCRDEELEDLVYFILDLYQFHGVQVATAEVDVDQVVVELRTALEEHAAKVKSHVHSAADDHMFLVLDKNVQGIPWESMPMLRGRSVSRIPSMDFLIDRLELAKVAKEKLSESSSPTSPDHDAPVDRAAIDPSSAYYVLNPSGDLSGTERRFAVWAKSMEAVGWDGVVGRVPSEQELSDALSRKDLFIYFGHGGAEQYIRSHKIRHLPRCAATMLWGCSSGLLRDMGDFDRIGTPYNYMLAGCPTLVANLWDVTDRDIDKFSQSVFDKLHLTPEAVRRHAQPSRNSIEKTSIVAAVAESRDVCKLKYLTGAAPVIYGIPFYL</sequence>
<dbReference type="EMBL" id="MU275876">
    <property type="protein sequence ID" value="KAI0049187.1"/>
    <property type="molecule type" value="Genomic_DNA"/>
</dbReference>
<comment type="caution">
    <text evidence="1">The sequence shown here is derived from an EMBL/GenBank/DDBJ whole genome shotgun (WGS) entry which is preliminary data.</text>
</comment>
<evidence type="ECO:0000313" key="1">
    <source>
        <dbReference type="EMBL" id="KAI0049187.1"/>
    </source>
</evidence>
<accession>A0ACB8RZ68</accession>
<organism evidence="1 2">
    <name type="scientific">Auriscalpium vulgare</name>
    <dbReference type="NCBI Taxonomy" id="40419"/>
    <lineage>
        <taxon>Eukaryota</taxon>
        <taxon>Fungi</taxon>
        <taxon>Dikarya</taxon>
        <taxon>Basidiomycota</taxon>
        <taxon>Agaricomycotina</taxon>
        <taxon>Agaricomycetes</taxon>
        <taxon>Russulales</taxon>
        <taxon>Auriscalpiaceae</taxon>
        <taxon>Auriscalpium</taxon>
    </lineage>
</organism>
<reference evidence="1" key="2">
    <citation type="journal article" date="2022" name="New Phytol.">
        <title>Evolutionary transition to the ectomycorrhizal habit in the genomes of a hyperdiverse lineage of mushroom-forming fungi.</title>
        <authorList>
            <person name="Looney B."/>
            <person name="Miyauchi S."/>
            <person name="Morin E."/>
            <person name="Drula E."/>
            <person name="Courty P.E."/>
            <person name="Kohler A."/>
            <person name="Kuo A."/>
            <person name="LaButti K."/>
            <person name="Pangilinan J."/>
            <person name="Lipzen A."/>
            <person name="Riley R."/>
            <person name="Andreopoulos W."/>
            <person name="He G."/>
            <person name="Johnson J."/>
            <person name="Nolan M."/>
            <person name="Tritt A."/>
            <person name="Barry K.W."/>
            <person name="Grigoriev I.V."/>
            <person name="Nagy L.G."/>
            <person name="Hibbett D."/>
            <person name="Henrissat B."/>
            <person name="Matheny P.B."/>
            <person name="Labbe J."/>
            <person name="Martin F.M."/>
        </authorList>
    </citation>
    <scope>NUCLEOTIDE SEQUENCE</scope>
    <source>
        <strain evidence="1">FP105234-sp</strain>
    </source>
</reference>
<name>A0ACB8RZ68_9AGAM</name>
<protein>
    <submittedName>
        <fullName evidence="1">Uncharacterized protein</fullName>
    </submittedName>
</protein>